<dbReference type="AlphaFoldDB" id="A0A1Y2LHZ4"/>
<keyword evidence="3" id="KW-1185">Reference proteome</keyword>
<dbReference type="Proteomes" id="UP000193240">
    <property type="component" value="Unassembled WGS sequence"/>
</dbReference>
<proteinExistence type="predicted"/>
<protein>
    <recommendedName>
        <fullName evidence="4">Extracellular membrane protein CFEM domain-containing protein</fullName>
    </recommendedName>
</protein>
<evidence type="ECO:0008006" key="4">
    <source>
        <dbReference type="Google" id="ProtNLM"/>
    </source>
</evidence>
<feature type="signal peptide" evidence="1">
    <location>
        <begin position="1"/>
        <end position="16"/>
    </location>
</feature>
<feature type="chain" id="PRO_5012824685" description="Extracellular membrane protein CFEM domain-containing protein" evidence="1">
    <location>
        <begin position="17"/>
        <end position="180"/>
    </location>
</feature>
<evidence type="ECO:0000256" key="1">
    <source>
        <dbReference type="SAM" id="SignalP"/>
    </source>
</evidence>
<evidence type="ECO:0000313" key="2">
    <source>
        <dbReference type="EMBL" id="OSS43516.1"/>
    </source>
</evidence>
<gene>
    <name evidence="2" type="ORF">B5807_11881</name>
</gene>
<name>A0A1Y2LHZ4_EPING</name>
<reference evidence="2 3" key="1">
    <citation type="journal article" date="2017" name="Genome Announc.">
        <title>Genome sequence of the saprophytic ascomycete Epicoccum nigrum ICMP 19927 strain isolated from New Zealand.</title>
        <authorList>
            <person name="Fokin M."/>
            <person name="Fleetwood D."/>
            <person name="Weir B.S."/>
            <person name="Villas-Boas S.G."/>
        </authorList>
    </citation>
    <scope>NUCLEOTIDE SEQUENCE [LARGE SCALE GENOMIC DNA]</scope>
    <source>
        <strain evidence="2 3">ICMP 19927</strain>
    </source>
</reference>
<evidence type="ECO:0000313" key="3">
    <source>
        <dbReference type="Proteomes" id="UP000193240"/>
    </source>
</evidence>
<accession>A0A1Y2LHZ4</accession>
<organism evidence="2 3">
    <name type="scientific">Epicoccum nigrum</name>
    <name type="common">Soil fungus</name>
    <name type="synonym">Epicoccum purpurascens</name>
    <dbReference type="NCBI Taxonomy" id="105696"/>
    <lineage>
        <taxon>Eukaryota</taxon>
        <taxon>Fungi</taxon>
        <taxon>Dikarya</taxon>
        <taxon>Ascomycota</taxon>
        <taxon>Pezizomycotina</taxon>
        <taxon>Dothideomycetes</taxon>
        <taxon>Pleosporomycetidae</taxon>
        <taxon>Pleosporales</taxon>
        <taxon>Pleosporineae</taxon>
        <taxon>Didymellaceae</taxon>
        <taxon>Epicoccum</taxon>
    </lineage>
</organism>
<dbReference type="InParanoid" id="A0A1Y2LHZ4"/>
<sequence>MHLLTTILPLIGLTTAINIPFSPFISQACIPGNPGAVYTCSGSNFSGNCNYRMPNDTCFTLTEKLQSIGPDMGSYCVIFDDSNASVTSYCDQHNQFEKHTQDSKTPLAAIMYPPTILFPIGLTAAPAFEPCKYGNPGAVYVCTGPNFTGTCNCYTPTKPSDGFTTKETVKSIGPDKGAYC</sequence>
<keyword evidence="1" id="KW-0732">Signal</keyword>
<dbReference type="EMBL" id="KZ107864">
    <property type="protein sequence ID" value="OSS43516.1"/>
    <property type="molecule type" value="Genomic_DNA"/>
</dbReference>